<feature type="chain" id="PRO_5032689637" description="Receptor-like serine/threonine-protein kinase" evidence="14">
    <location>
        <begin position="36"/>
        <end position="765"/>
    </location>
</feature>
<dbReference type="InterPro" id="IPR036426">
    <property type="entry name" value="Bulb-type_lectin_dom_sf"/>
</dbReference>
<evidence type="ECO:0000256" key="7">
    <source>
        <dbReference type="ARBA" id="ARBA00022777"/>
    </source>
</evidence>
<evidence type="ECO:0000259" key="15">
    <source>
        <dbReference type="PROSITE" id="PS50011"/>
    </source>
</evidence>
<comment type="similarity">
    <text evidence="13">Belongs to the protein kinase superfamily. Ser/Thr protein kinase family.</text>
</comment>
<sequence>MAIIINGRRRSSSTGIAKALLVFLAFASLYAAATAASDTLRQGQVLRDDLVSRSGMFKLGTFNPGASKNRYLGIWMEDAEDRKVVWVANRDKPIVDSSGSLMLDDRGNLNLTIGGGRFIVLNSNQTTTAANTSNLTATLLDSGNFVLTGDVSFNANGSAGVKRVVLWQSFDYPTDTLLAGMKLGFNFKTGRNWSLTSWINDQIPAPGAFTLGLNPSATTQLLIWRRGEVYWNSGDWNFSGRRFDIVLWFTTAVSNLRYVSNEDEKYFIFSPYQEKESDSRHVVNGWVMDSGGLISNYGLAKHLNSMELARTSLVLECLNPSNEPYWSPGCVEQKKLPECRRGDEEFLDRRGQIVGQPLQIDSDPSLGITDCDAKCWSICDCVAYATANDNETGCQLWNQDFEFFSDDYGKEKEVVEMAHHLNMRKNRRGKGEMEIVFSSIMEATNNFSPANKLGEGGLGPVYKGQLMGGQEIAVKRLSRSSGQGLIEFKNEIILIAKLQHVNLVRLLGCCLQGEEKILIYEYLPNKSLDSFLFDSTKREQLDWKRRINIIKGIVQGLVYLREYSRLRIIHRDLKASNILLDDEMNPKISDFGMARIFGRNESEANTNRVVGTYGYMAPEYAMEGVFSVRSDVYSFGVLLLEIISGRKNTSFYHFDRHINLVGYAWDLWKQGASLELMDSILGGSCSKQEFLRCIHVGLLCVQENAIERPTISDVALMLAHETMPLPAPKQPAFSFGRGVTELDLPNAKPKNCSLNGLSVSIMDAR</sequence>
<dbReference type="SUPFAM" id="SSF56112">
    <property type="entry name" value="Protein kinase-like (PK-like)"/>
    <property type="match status" value="1"/>
</dbReference>
<dbReference type="CDD" id="cd14066">
    <property type="entry name" value="STKc_IRAK"/>
    <property type="match status" value="1"/>
</dbReference>
<comment type="subcellular location">
    <subcellularLocation>
        <location evidence="1">Cell membrane</location>
        <topology evidence="1">Single-pass type I membrane protein</topology>
    </subcellularLocation>
</comment>
<evidence type="ECO:0000256" key="14">
    <source>
        <dbReference type="SAM" id="SignalP"/>
    </source>
</evidence>
<dbReference type="InterPro" id="IPR021820">
    <property type="entry name" value="S-locus_recpt_kinase_C"/>
</dbReference>
<evidence type="ECO:0000256" key="6">
    <source>
        <dbReference type="ARBA" id="ARBA00022741"/>
    </source>
</evidence>
<comment type="catalytic activity">
    <reaction evidence="12 13">
        <text>L-seryl-[protein] + ATP = O-phospho-L-seryl-[protein] + ADP + H(+)</text>
        <dbReference type="Rhea" id="RHEA:17989"/>
        <dbReference type="Rhea" id="RHEA-COMP:9863"/>
        <dbReference type="Rhea" id="RHEA-COMP:11604"/>
        <dbReference type="ChEBI" id="CHEBI:15378"/>
        <dbReference type="ChEBI" id="CHEBI:29999"/>
        <dbReference type="ChEBI" id="CHEBI:30616"/>
        <dbReference type="ChEBI" id="CHEBI:83421"/>
        <dbReference type="ChEBI" id="CHEBI:456216"/>
        <dbReference type="EC" id="2.7.11.1"/>
    </reaction>
</comment>
<dbReference type="AlphaFoldDB" id="A0A822ZJ82"/>
<evidence type="ECO:0000256" key="1">
    <source>
        <dbReference type="ARBA" id="ARBA00004251"/>
    </source>
</evidence>
<dbReference type="InterPro" id="IPR024171">
    <property type="entry name" value="SRK-like_kinase"/>
</dbReference>
<dbReference type="PIRSF" id="PIRSF000641">
    <property type="entry name" value="SRK"/>
    <property type="match status" value="1"/>
</dbReference>
<reference evidence="18 19" key="1">
    <citation type="journal article" date="2020" name="Mol. Biol. Evol.">
        <title>Distinct Expression and Methylation Patterns for Genes with Different Fates following a Single Whole-Genome Duplication in Flowering Plants.</title>
        <authorList>
            <person name="Shi T."/>
            <person name="Rahmani R.S."/>
            <person name="Gugger P.F."/>
            <person name="Wang M."/>
            <person name="Li H."/>
            <person name="Zhang Y."/>
            <person name="Li Z."/>
            <person name="Wang Q."/>
            <person name="Van de Peer Y."/>
            <person name="Marchal K."/>
            <person name="Chen J."/>
        </authorList>
    </citation>
    <scope>NUCLEOTIDE SEQUENCE [LARGE SCALE GENOMIC DNA]</scope>
    <source>
        <tissue evidence="18">Leaf</tissue>
    </source>
</reference>
<organism evidence="18 19">
    <name type="scientific">Nelumbo nucifera</name>
    <name type="common">Sacred lotus</name>
    <dbReference type="NCBI Taxonomy" id="4432"/>
    <lineage>
        <taxon>Eukaryota</taxon>
        <taxon>Viridiplantae</taxon>
        <taxon>Streptophyta</taxon>
        <taxon>Embryophyta</taxon>
        <taxon>Tracheophyta</taxon>
        <taxon>Spermatophyta</taxon>
        <taxon>Magnoliopsida</taxon>
        <taxon>Proteales</taxon>
        <taxon>Nelumbonaceae</taxon>
        <taxon>Nelumbo</taxon>
    </lineage>
</organism>
<feature type="domain" description="Protein kinase" evidence="15">
    <location>
        <begin position="447"/>
        <end position="723"/>
    </location>
</feature>
<evidence type="ECO:0000256" key="9">
    <source>
        <dbReference type="ARBA" id="ARBA00023157"/>
    </source>
</evidence>
<keyword evidence="8 13" id="KW-0067">ATP-binding</keyword>
<dbReference type="Pfam" id="PF07714">
    <property type="entry name" value="PK_Tyr_Ser-Thr"/>
    <property type="match status" value="1"/>
</dbReference>
<keyword evidence="10" id="KW-0325">Glycoprotein</keyword>
<dbReference type="PROSITE" id="PS00108">
    <property type="entry name" value="PROTEIN_KINASE_ST"/>
    <property type="match status" value="1"/>
</dbReference>
<dbReference type="FunFam" id="1.10.510.10:FF:000060">
    <property type="entry name" value="G-type lectin S-receptor-like serine/threonine-protein kinase"/>
    <property type="match status" value="1"/>
</dbReference>
<keyword evidence="2" id="KW-1003">Cell membrane</keyword>
<feature type="signal peptide" evidence="14">
    <location>
        <begin position="1"/>
        <end position="35"/>
    </location>
</feature>
<proteinExistence type="inferred from homology"/>
<dbReference type="SMART" id="SM00220">
    <property type="entry name" value="S_TKc"/>
    <property type="match status" value="1"/>
</dbReference>
<dbReference type="Proteomes" id="UP000607653">
    <property type="component" value="Unassembled WGS sequence"/>
</dbReference>
<evidence type="ECO:0000259" key="16">
    <source>
        <dbReference type="PROSITE" id="PS50927"/>
    </source>
</evidence>
<dbReference type="PANTHER" id="PTHR27002">
    <property type="entry name" value="RECEPTOR-LIKE SERINE/THREONINE-PROTEIN KINASE SD1-8"/>
    <property type="match status" value="1"/>
</dbReference>
<comment type="catalytic activity">
    <reaction evidence="11 13">
        <text>L-threonyl-[protein] + ATP = O-phospho-L-threonyl-[protein] + ADP + H(+)</text>
        <dbReference type="Rhea" id="RHEA:46608"/>
        <dbReference type="Rhea" id="RHEA-COMP:11060"/>
        <dbReference type="Rhea" id="RHEA-COMP:11605"/>
        <dbReference type="ChEBI" id="CHEBI:15378"/>
        <dbReference type="ChEBI" id="CHEBI:30013"/>
        <dbReference type="ChEBI" id="CHEBI:30616"/>
        <dbReference type="ChEBI" id="CHEBI:61977"/>
        <dbReference type="ChEBI" id="CHEBI:456216"/>
        <dbReference type="EC" id="2.7.11.1"/>
    </reaction>
</comment>
<dbReference type="Pfam" id="PF11883">
    <property type="entry name" value="DUF3403"/>
    <property type="match status" value="1"/>
</dbReference>
<keyword evidence="19" id="KW-1185">Reference proteome</keyword>
<dbReference type="PROSITE" id="PS50927">
    <property type="entry name" value="BULB_LECTIN"/>
    <property type="match status" value="1"/>
</dbReference>
<evidence type="ECO:0000313" key="18">
    <source>
        <dbReference type="EMBL" id="DAD44703.1"/>
    </source>
</evidence>
<keyword evidence="4 13" id="KW-0808">Transferase</keyword>
<evidence type="ECO:0000256" key="5">
    <source>
        <dbReference type="ARBA" id="ARBA00022729"/>
    </source>
</evidence>
<evidence type="ECO:0000256" key="2">
    <source>
        <dbReference type="ARBA" id="ARBA00022475"/>
    </source>
</evidence>
<dbReference type="GO" id="GO:0005524">
    <property type="term" value="F:ATP binding"/>
    <property type="evidence" value="ECO:0007669"/>
    <property type="project" value="UniProtKB-KW"/>
</dbReference>
<evidence type="ECO:0000256" key="11">
    <source>
        <dbReference type="ARBA" id="ARBA00047899"/>
    </source>
</evidence>
<evidence type="ECO:0000256" key="3">
    <source>
        <dbReference type="ARBA" id="ARBA00022527"/>
    </source>
</evidence>
<dbReference type="InterPro" id="IPR000719">
    <property type="entry name" value="Prot_kinase_dom"/>
</dbReference>
<keyword evidence="7 13" id="KW-0418">Kinase</keyword>
<dbReference type="PROSITE" id="PS50948">
    <property type="entry name" value="PAN"/>
    <property type="match status" value="1"/>
</dbReference>
<feature type="domain" description="Apple" evidence="17">
    <location>
        <begin position="339"/>
        <end position="408"/>
    </location>
</feature>
<evidence type="ECO:0000256" key="13">
    <source>
        <dbReference type="PIRNR" id="PIRNR000641"/>
    </source>
</evidence>
<dbReference type="FunFam" id="3.30.200.20:FF:000195">
    <property type="entry name" value="G-type lectin S-receptor-like serine/threonine-protein kinase"/>
    <property type="match status" value="1"/>
</dbReference>
<evidence type="ECO:0000256" key="10">
    <source>
        <dbReference type="ARBA" id="ARBA00023180"/>
    </source>
</evidence>
<comment type="caution">
    <text evidence="18">The sequence shown here is derived from an EMBL/GenBank/DDBJ whole genome shotgun (WGS) entry which is preliminary data.</text>
</comment>
<dbReference type="InterPro" id="IPR001245">
    <property type="entry name" value="Ser-Thr/Tyr_kinase_cat_dom"/>
</dbReference>
<dbReference type="SUPFAM" id="SSF51110">
    <property type="entry name" value="alpha-D-mannose-specific plant lectins"/>
    <property type="match status" value="1"/>
</dbReference>
<keyword evidence="5 14" id="KW-0732">Signal</keyword>
<dbReference type="InterPro" id="IPR001480">
    <property type="entry name" value="Bulb-type_lectin_dom"/>
</dbReference>
<dbReference type="InterPro" id="IPR011009">
    <property type="entry name" value="Kinase-like_dom_sf"/>
</dbReference>
<dbReference type="InterPro" id="IPR008271">
    <property type="entry name" value="Ser/Thr_kinase_AS"/>
</dbReference>
<dbReference type="EC" id="2.7.11.1" evidence="13"/>
<dbReference type="GO" id="GO:0005886">
    <property type="term" value="C:plasma membrane"/>
    <property type="evidence" value="ECO:0007669"/>
    <property type="project" value="UniProtKB-SubCell"/>
</dbReference>
<evidence type="ECO:0000256" key="4">
    <source>
        <dbReference type="ARBA" id="ARBA00022679"/>
    </source>
</evidence>
<dbReference type="Gene3D" id="3.30.200.20">
    <property type="entry name" value="Phosphorylase Kinase, domain 1"/>
    <property type="match status" value="1"/>
</dbReference>
<dbReference type="GO" id="GO:0004674">
    <property type="term" value="F:protein serine/threonine kinase activity"/>
    <property type="evidence" value="ECO:0007669"/>
    <property type="project" value="UniProtKB-KW"/>
</dbReference>
<keyword evidence="6 13" id="KW-0547">Nucleotide-binding</keyword>
<dbReference type="CDD" id="cd00028">
    <property type="entry name" value="B_lectin"/>
    <property type="match status" value="1"/>
</dbReference>
<protein>
    <recommendedName>
        <fullName evidence="13">Receptor-like serine/threonine-protein kinase</fullName>
        <ecNumber evidence="13">2.7.11.1</ecNumber>
    </recommendedName>
</protein>
<gene>
    <name evidence="18" type="ORF">HUJ06_002933</name>
</gene>
<evidence type="ECO:0000259" key="17">
    <source>
        <dbReference type="PROSITE" id="PS50948"/>
    </source>
</evidence>
<dbReference type="Pfam" id="PF08276">
    <property type="entry name" value="PAN_2"/>
    <property type="match status" value="1"/>
</dbReference>
<dbReference type="SMART" id="SM00108">
    <property type="entry name" value="B_lectin"/>
    <property type="match status" value="1"/>
</dbReference>
<dbReference type="Gene3D" id="2.90.10.10">
    <property type="entry name" value="Bulb-type lectin domain"/>
    <property type="match status" value="1"/>
</dbReference>
<dbReference type="Gene3D" id="1.10.510.10">
    <property type="entry name" value="Transferase(Phosphotransferase) domain 1"/>
    <property type="match status" value="1"/>
</dbReference>
<keyword evidence="3 13" id="KW-0723">Serine/threonine-protein kinase</keyword>
<dbReference type="EMBL" id="DUZY01000007">
    <property type="protein sequence ID" value="DAD44703.1"/>
    <property type="molecule type" value="Genomic_DNA"/>
</dbReference>
<accession>A0A822ZJ82</accession>
<evidence type="ECO:0000256" key="12">
    <source>
        <dbReference type="ARBA" id="ARBA00048679"/>
    </source>
</evidence>
<feature type="domain" description="Bulb-type lectin" evidence="16">
    <location>
        <begin position="31"/>
        <end position="160"/>
    </location>
</feature>
<evidence type="ECO:0000313" key="19">
    <source>
        <dbReference type="Proteomes" id="UP000607653"/>
    </source>
</evidence>
<dbReference type="InterPro" id="IPR003609">
    <property type="entry name" value="Pan_app"/>
</dbReference>
<dbReference type="PROSITE" id="PS50011">
    <property type="entry name" value="PROTEIN_KINASE_DOM"/>
    <property type="match status" value="1"/>
</dbReference>
<keyword evidence="2" id="KW-0472">Membrane</keyword>
<evidence type="ECO:0000256" key="8">
    <source>
        <dbReference type="ARBA" id="ARBA00022840"/>
    </source>
</evidence>
<keyword evidence="9" id="KW-1015">Disulfide bond</keyword>
<name>A0A822ZJ82_NELNU</name>
<dbReference type="Pfam" id="PF01453">
    <property type="entry name" value="B_lectin"/>
    <property type="match status" value="1"/>
</dbReference>